<protein>
    <submittedName>
        <fullName evidence="2">Uncharacterized protein</fullName>
    </submittedName>
</protein>
<feature type="region of interest" description="Disordered" evidence="1">
    <location>
        <begin position="83"/>
        <end position="133"/>
    </location>
</feature>
<organism evidence="2">
    <name type="scientific">Amphora coffeiformis</name>
    <dbReference type="NCBI Taxonomy" id="265554"/>
    <lineage>
        <taxon>Eukaryota</taxon>
        <taxon>Sar</taxon>
        <taxon>Stramenopiles</taxon>
        <taxon>Ochrophyta</taxon>
        <taxon>Bacillariophyta</taxon>
        <taxon>Bacillariophyceae</taxon>
        <taxon>Bacillariophycidae</taxon>
        <taxon>Thalassiophysales</taxon>
        <taxon>Catenulaceae</taxon>
        <taxon>Amphora</taxon>
    </lineage>
</organism>
<reference evidence="2" key="1">
    <citation type="submission" date="2021-01" db="EMBL/GenBank/DDBJ databases">
        <authorList>
            <person name="Corre E."/>
            <person name="Pelletier E."/>
            <person name="Niang G."/>
            <person name="Scheremetjew M."/>
            <person name="Finn R."/>
            <person name="Kale V."/>
            <person name="Holt S."/>
            <person name="Cochrane G."/>
            <person name="Meng A."/>
            <person name="Brown T."/>
            <person name="Cohen L."/>
        </authorList>
    </citation>
    <scope>NUCLEOTIDE SEQUENCE</scope>
    <source>
        <strain evidence="2">CCMP127</strain>
    </source>
</reference>
<evidence type="ECO:0000256" key="1">
    <source>
        <dbReference type="SAM" id="MobiDB-lite"/>
    </source>
</evidence>
<proteinExistence type="predicted"/>
<accession>A0A7S3P3Z4</accession>
<sequence length="359" mass="39473">MTVVTGVIPSSPNTARTVVNETGKNTQTIVTTVVDMSEVVASSNLCVLQKASRQISSDDTATQPTTISDDLLEDYYELHSQSFRTHQGGNNNSTTNNSNHSSCNSSAASSTTSSTPEAEDSHDDNNNNNNTIHNDVADAAADQELLLQQLQEHKTLKPHGPTPPIIKAYALPQIPVNTKRNAWLHLKAPTTCCVQKRLSRCSTTTTTTTTTQQQLQLQQDAVVLNKSKKRQVTFCAVHIREYEQTIGDNPSVSYGPPVSLDWAYEAQDAMPLDVYEVARLGKRRTLRQMMLNYYHRTHLLGACLGYDETDLVAAQKAAERIKGQRAMTKATLAVSKLEEAWQSTKRKLGKGKKKKGGSE</sequence>
<feature type="compositionally biased region" description="Low complexity" evidence="1">
    <location>
        <begin position="90"/>
        <end position="115"/>
    </location>
</feature>
<gene>
    <name evidence="2" type="ORF">ACOF00016_LOCUS3317</name>
</gene>
<dbReference type="AlphaFoldDB" id="A0A7S3P3Z4"/>
<name>A0A7S3P3Z4_9STRA</name>
<evidence type="ECO:0000313" key="2">
    <source>
        <dbReference type="EMBL" id="CAE0405284.1"/>
    </source>
</evidence>
<dbReference type="EMBL" id="HBIM01003855">
    <property type="protein sequence ID" value="CAE0405284.1"/>
    <property type="molecule type" value="Transcribed_RNA"/>
</dbReference>